<evidence type="ECO:0000313" key="13">
    <source>
        <dbReference type="EMBL" id="PKS06444.1"/>
    </source>
</evidence>
<evidence type="ECO:0000256" key="5">
    <source>
        <dbReference type="ARBA" id="ARBA00022692"/>
    </source>
</evidence>
<comment type="subcellular location">
    <subcellularLocation>
        <location evidence="1">Mitochondrion inner membrane</location>
        <topology evidence="1">Single-pass membrane protein</topology>
    </subcellularLocation>
</comment>
<feature type="region of interest" description="Disordered" evidence="12">
    <location>
        <begin position="1"/>
        <end position="38"/>
    </location>
</feature>
<keyword evidence="8" id="KW-1133">Transmembrane helix</keyword>
<feature type="compositionally biased region" description="Basic and acidic residues" evidence="12">
    <location>
        <begin position="258"/>
        <end position="277"/>
    </location>
</feature>
<keyword evidence="11" id="KW-0472">Membrane</keyword>
<evidence type="ECO:0000256" key="7">
    <source>
        <dbReference type="ARBA" id="ARBA00022927"/>
    </source>
</evidence>
<protein>
    <recommendedName>
        <fullName evidence="3">Mitochondrial import inner membrane translocase subunit TIM54</fullName>
    </recommendedName>
</protein>
<keyword evidence="10" id="KW-0496">Mitochondrion</keyword>
<evidence type="ECO:0000256" key="6">
    <source>
        <dbReference type="ARBA" id="ARBA00022792"/>
    </source>
</evidence>
<comment type="similarity">
    <text evidence="2">Belongs to the TIM54 family.</text>
</comment>
<dbReference type="GO" id="GO:0015031">
    <property type="term" value="P:protein transport"/>
    <property type="evidence" value="ECO:0007669"/>
    <property type="project" value="UniProtKB-KW"/>
</dbReference>
<keyword evidence="4" id="KW-0813">Transport</keyword>
<dbReference type="FunCoup" id="A0A2N3N1Y8">
    <property type="interactions" value="23"/>
</dbReference>
<dbReference type="InterPro" id="IPR021056">
    <property type="entry name" value="Mt_import_IM_translocase_Tim54"/>
</dbReference>
<dbReference type="Pfam" id="PF11711">
    <property type="entry name" value="Tim54"/>
    <property type="match status" value="1"/>
</dbReference>
<evidence type="ECO:0000256" key="8">
    <source>
        <dbReference type="ARBA" id="ARBA00022989"/>
    </source>
</evidence>
<feature type="region of interest" description="Disordered" evidence="12">
    <location>
        <begin position="224"/>
        <end position="291"/>
    </location>
</feature>
<dbReference type="STRING" id="41688.A0A2N3N1Y8"/>
<keyword evidence="9" id="KW-0811">Translocation</keyword>
<evidence type="ECO:0000313" key="14">
    <source>
        <dbReference type="Proteomes" id="UP000233524"/>
    </source>
</evidence>
<dbReference type="GO" id="GO:0005743">
    <property type="term" value="C:mitochondrial inner membrane"/>
    <property type="evidence" value="ECO:0007669"/>
    <property type="project" value="UniProtKB-SubCell"/>
</dbReference>
<feature type="region of interest" description="Disordered" evidence="12">
    <location>
        <begin position="383"/>
        <end position="405"/>
    </location>
</feature>
<proteinExistence type="inferred from homology"/>
<evidence type="ECO:0000256" key="10">
    <source>
        <dbReference type="ARBA" id="ARBA00023128"/>
    </source>
</evidence>
<dbReference type="OrthoDB" id="5598305at2759"/>
<evidence type="ECO:0000256" key="9">
    <source>
        <dbReference type="ARBA" id="ARBA00023010"/>
    </source>
</evidence>
<evidence type="ECO:0000256" key="1">
    <source>
        <dbReference type="ARBA" id="ARBA00004434"/>
    </source>
</evidence>
<feature type="compositionally biased region" description="Low complexity" evidence="12">
    <location>
        <begin position="10"/>
        <end position="33"/>
    </location>
</feature>
<keyword evidence="6" id="KW-0999">Mitochondrion inner membrane</keyword>
<dbReference type="InterPro" id="IPR050187">
    <property type="entry name" value="Lipid_Phosphate_FormReg"/>
</dbReference>
<reference evidence="13 14" key="1">
    <citation type="journal article" date="2017" name="G3 (Bethesda)">
        <title>First Draft Genome Sequence of the Pathogenic Fungus Lomentospora prolificans (Formerly Scedosporium prolificans).</title>
        <authorList>
            <person name="Luo R."/>
            <person name="Zimin A."/>
            <person name="Workman R."/>
            <person name="Fan Y."/>
            <person name="Pertea G."/>
            <person name="Grossman N."/>
            <person name="Wear M.P."/>
            <person name="Jia B."/>
            <person name="Miller H."/>
            <person name="Casadevall A."/>
            <person name="Timp W."/>
            <person name="Zhang S.X."/>
            <person name="Salzberg S.L."/>
        </authorList>
    </citation>
    <scope>NUCLEOTIDE SEQUENCE [LARGE SCALE GENOMIC DNA]</scope>
    <source>
        <strain evidence="13 14">JHH-5317</strain>
    </source>
</reference>
<dbReference type="InParanoid" id="A0A2N3N1Y8"/>
<dbReference type="VEuPathDB" id="FungiDB:jhhlp_007192"/>
<name>A0A2N3N1Y8_9PEZI</name>
<keyword evidence="7" id="KW-0653">Protein transport</keyword>
<keyword evidence="5" id="KW-0812">Transmembrane</keyword>
<organism evidence="13 14">
    <name type="scientific">Lomentospora prolificans</name>
    <dbReference type="NCBI Taxonomy" id="41688"/>
    <lineage>
        <taxon>Eukaryota</taxon>
        <taxon>Fungi</taxon>
        <taxon>Dikarya</taxon>
        <taxon>Ascomycota</taxon>
        <taxon>Pezizomycotina</taxon>
        <taxon>Sordariomycetes</taxon>
        <taxon>Hypocreomycetidae</taxon>
        <taxon>Microascales</taxon>
        <taxon>Microascaceae</taxon>
        <taxon>Lomentospora</taxon>
    </lineage>
</organism>
<evidence type="ECO:0000256" key="12">
    <source>
        <dbReference type="SAM" id="MobiDB-lite"/>
    </source>
</evidence>
<comment type="caution">
    <text evidence="13">The sequence shown here is derived from an EMBL/GenBank/DDBJ whole genome shotgun (WGS) entry which is preliminary data.</text>
</comment>
<dbReference type="PANTHER" id="PTHR12358:SF101">
    <property type="entry name" value="MITOCHONDRIAL IMPORT INNER MEMBRANE TRANSLOCASE SUBUNIT TIM54"/>
    <property type="match status" value="1"/>
</dbReference>
<evidence type="ECO:0000256" key="3">
    <source>
        <dbReference type="ARBA" id="ARBA00020796"/>
    </source>
</evidence>
<dbReference type="PANTHER" id="PTHR12358">
    <property type="entry name" value="SPHINGOSINE KINASE"/>
    <property type="match status" value="1"/>
</dbReference>
<dbReference type="EMBL" id="NLAX01001034">
    <property type="protein sequence ID" value="PKS06444.1"/>
    <property type="molecule type" value="Genomic_DNA"/>
</dbReference>
<evidence type="ECO:0000256" key="4">
    <source>
        <dbReference type="ARBA" id="ARBA00022448"/>
    </source>
</evidence>
<dbReference type="AlphaFoldDB" id="A0A2N3N1Y8"/>
<feature type="compositionally biased region" description="Basic and acidic residues" evidence="12">
    <location>
        <begin position="383"/>
        <end position="394"/>
    </location>
</feature>
<sequence length="480" mass="54029">MAEPKPPAEPAATAGAAATSATSGASSPGPKAARPMGNPALRMMGIPMLPKKLPSRNWMIFWTLTAGLSAAIIYDKREKNRATAKWAHAVSHLAREPISNPNELPRKITVFLESPPGDGLRIAQDHFIEYVKPILHASGIDWEFVQGRQQGDVRAAVAEKIRRQRKVHERPEEDILPTNDKAILESRKRSGIPEYDGIKGDLVVGRHTWKEYLRGLHEGWLGPLDPPAVPEASSPPVTTPPALETPAQENQQNNAEGTEPKQDDEKKEEKKEEDKKPARPPQPPPYNTTADYESASLPLRIPHEFQPSAPIEFPHVLGFSSTLKRFGWFLNRRKLADNIGRDVAAVCFAVSRDWPEDGSGEYPQTKVLEHEERNWVKSVWKDDTEEKKDEKKDGVTQAEPQRPKEKIWPAPIVTDPRIMSRMKMFELLPEHEARAKEVVVPEEEIEGWVKGSFRQLFRWGASQWRGNHWTPNVGDISNEE</sequence>
<gene>
    <name evidence="13" type="ORF">jhhlp_007192</name>
</gene>
<accession>A0A2N3N1Y8</accession>
<keyword evidence="14" id="KW-1185">Reference proteome</keyword>
<evidence type="ECO:0000256" key="2">
    <source>
        <dbReference type="ARBA" id="ARBA00006355"/>
    </source>
</evidence>
<evidence type="ECO:0000256" key="11">
    <source>
        <dbReference type="ARBA" id="ARBA00023136"/>
    </source>
</evidence>
<dbReference type="Proteomes" id="UP000233524">
    <property type="component" value="Unassembled WGS sequence"/>
</dbReference>
<feature type="compositionally biased region" description="Polar residues" evidence="12">
    <location>
        <begin position="247"/>
        <end position="256"/>
    </location>
</feature>